<dbReference type="OrthoDB" id="3360715at2759"/>
<keyword evidence="3" id="KW-1185">Reference proteome</keyword>
<organism evidence="2 3">
    <name type="scientific">Pisolithus microcarpus 441</name>
    <dbReference type="NCBI Taxonomy" id="765257"/>
    <lineage>
        <taxon>Eukaryota</taxon>
        <taxon>Fungi</taxon>
        <taxon>Dikarya</taxon>
        <taxon>Basidiomycota</taxon>
        <taxon>Agaricomycotina</taxon>
        <taxon>Agaricomycetes</taxon>
        <taxon>Agaricomycetidae</taxon>
        <taxon>Boletales</taxon>
        <taxon>Sclerodermatineae</taxon>
        <taxon>Pisolithaceae</taxon>
        <taxon>Pisolithus</taxon>
    </lineage>
</organism>
<accession>A0A0C9ZGC2</accession>
<dbReference type="Proteomes" id="UP000054018">
    <property type="component" value="Unassembled WGS sequence"/>
</dbReference>
<name>A0A0C9ZGC2_9AGAM</name>
<sequence>MSPQEEDKLSETDVQDSFHSYLKSSLTQAKIEHLLEPEILASAEADLMITGPALCLYFAALRSTTIPPSVPLPRGSRSAPPRQLSEANCPPAFLSFFRVWASTVHKIQGLDPSLQHDLARIICGLNPLIEPSDPSLSGIAADLRAVAIEISQRRTFQDRYASDLQAALDAGRGGSNLQVKASFVPPPVYDGAGPSSPSKKSAISRSHSPTLFNPESPAIEFIRETLYAALADVLGRMPSLRRILKRDPPRAYFASTAFAILDVASTAVTPDGTIVGILGRELTLSECPGELKPLMAELVSIGRLARQMTEEDDMYAVQCLQEGEEPVEPRLERVKKMLEGGVGYDQTQFDDESDARSVEGRAVVFTNRINALGLGILRIETFRERQAEIFKILGVIGD</sequence>
<reference evidence="3" key="2">
    <citation type="submission" date="2015-01" db="EMBL/GenBank/DDBJ databases">
        <title>Evolutionary Origins and Diversification of the Mycorrhizal Mutualists.</title>
        <authorList>
            <consortium name="DOE Joint Genome Institute"/>
            <consortium name="Mycorrhizal Genomics Consortium"/>
            <person name="Kohler A."/>
            <person name="Kuo A."/>
            <person name="Nagy L.G."/>
            <person name="Floudas D."/>
            <person name="Copeland A."/>
            <person name="Barry K.W."/>
            <person name="Cichocki N."/>
            <person name="Veneault-Fourrey C."/>
            <person name="LaButti K."/>
            <person name="Lindquist E.A."/>
            <person name="Lipzen A."/>
            <person name="Lundell T."/>
            <person name="Morin E."/>
            <person name="Murat C."/>
            <person name="Riley R."/>
            <person name="Ohm R."/>
            <person name="Sun H."/>
            <person name="Tunlid A."/>
            <person name="Henrissat B."/>
            <person name="Grigoriev I.V."/>
            <person name="Hibbett D.S."/>
            <person name="Martin F."/>
        </authorList>
    </citation>
    <scope>NUCLEOTIDE SEQUENCE [LARGE SCALE GENOMIC DNA]</scope>
    <source>
        <strain evidence="3">441</strain>
    </source>
</reference>
<gene>
    <name evidence="2" type="ORF">PISMIDRAFT_677539</name>
</gene>
<dbReference type="HOGENOM" id="CLU_025806_0_0_1"/>
<evidence type="ECO:0000256" key="1">
    <source>
        <dbReference type="SAM" id="MobiDB-lite"/>
    </source>
</evidence>
<proteinExistence type="predicted"/>
<protein>
    <submittedName>
        <fullName evidence="2">Uncharacterized protein</fullName>
    </submittedName>
</protein>
<feature type="region of interest" description="Disordered" evidence="1">
    <location>
        <begin position="190"/>
        <end position="209"/>
    </location>
</feature>
<dbReference type="STRING" id="765257.A0A0C9ZGC2"/>
<evidence type="ECO:0000313" key="3">
    <source>
        <dbReference type="Proteomes" id="UP000054018"/>
    </source>
</evidence>
<reference evidence="2 3" key="1">
    <citation type="submission" date="2014-04" db="EMBL/GenBank/DDBJ databases">
        <authorList>
            <consortium name="DOE Joint Genome Institute"/>
            <person name="Kuo A."/>
            <person name="Kohler A."/>
            <person name="Costa M.D."/>
            <person name="Nagy L.G."/>
            <person name="Floudas D."/>
            <person name="Copeland A."/>
            <person name="Barry K.W."/>
            <person name="Cichocki N."/>
            <person name="Veneault-Fourrey C."/>
            <person name="LaButti K."/>
            <person name="Lindquist E.A."/>
            <person name="Lipzen A."/>
            <person name="Lundell T."/>
            <person name="Morin E."/>
            <person name="Murat C."/>
            <person name="Sun H."/>
            <person name="Tunlid A."/>
            <person name="Henrissat B."/>
            <person name="Grigoriev I.V."/>
            <person name="Hibbett D.S."/>
            <person name="Martin F."/>
            <person name="Nordberg H.P."/>
            <person name="Cantor M.N."/>
            <person name="Hua S.X."/>
        </authorList>
    </citation>
    <scope>NUCLEOTIDE SEQUENCE [LARGE SCALE GENOMIC DNA]</scope>
    <source>
        <strain evidence="2 3">441</strain>
    </source>
</reference>
<feature type="compositionally biased region" description="Low complexity" evidence="1">
    <location>
        <begin position="194"/>
        <end position="209"/>
    </location>
</feature>
<evidence type="ECO:0000313" key="2">
    <source>
        <dbReference type="EMBL" id="KIK25014.1"/>
    </source>
</evidence>
<dbReference type="EMBL" id="KN833711">
    <property type="protein sequence ID" value="KIK25014.1"/>
    <property type="molecule type" value="Genomic_DNA"/>
</dbReference>
<dbReference type="AlphaFoldDB" id="A0A0C9ZGC2"/>